<evidence type="ECO:0000313" key="1">
    <source>
        <dbReference type="EMBL" id="PKI45139.1"/>
    </source>
</evidence>
<evidence type="ECO:0000313" key="2">
    <source>
        <dbReference type="Proteomes" id="UP000233551"/>
    </source>
</evidence>
<dbReference type="AlphaFoldDB" id="A0A2I0IM99"/>
<reference evidence="1 2" key="1">
    <citation type="submission" date="2017-11" db="EMBL/GenBank/DDBJ databases">
        <title>De-novo sequencing of pomegranate (Punica granatum L.) genome.</title>
        <authorList>
            <person name="Akparov Z."/>
            <person name="Amiraslanov A."/>
            <person name="Hajiyeva S."/>
            <person name="Abbasov M."/>
            <person name="Kaur K."/>
            <person name="Hamwieh A."/>
            <person name="Solovyev V."/>
            <person name="Salamov A."/>
            <person name="Braich B."/>
            <person name="Kosarev P."/>
            <person name="Mahmoud A."/>
            <person name="Hajiyev E."/>
            <person name="Babayeva S."/>
            <person name="Izzatullayeva V."/>
            <person name="Mammadov A."/>
            <person name="Mammadov A."/>
            <person name="Sharifova S."/>
            <person name="Ojaghi J."/>
            <person name="Eynullazada K."/>
            <person name="Bayramov B."/>
            <person name="Abdulazimova A."/>
            <person name="Shahmuradov I."/>
        </authorList>
    </citation>
    <scope>NUCLEOTIDE SEQUENCE [LARGE SCALE GENOMIC DNA]</scope>
    <source>
        <strain evidence="2">cv. AG2017</strain>
        <tissue evidence="1">Leaf</tissue>
    </source>
</reference>
<name>A0A2I0IM99_PUNGR</name>
<comment type="caution">
    <text evidence="1">The sequence shown here is derived from an EMBL/GenBank/DDBJ whole genome shotgun (WGS) entry which is preliminary data.</text>
</comment>
<sequence length="107" mass="11820">MACQPGTSLIAHALCEITHISCHVLKRAPRKVDLVLTLTRSIAWEETNIPPLLLAAVQAMPESQPLDRQLAFVRTSGFAPFRCVTRAKQLPPFITIQTESTESQSHS</sequence>
<proteinExistence type="predicted"/>
<dbReference type="EMBL" id="PGOL01002778">
    <property type="protein sequence ID" value="PKI45139.1"/>
    <property type="molecule type" value="Genomic_DNA"/>
</dbReference>
<protein>
    <submittedName>
        <fullName evidence="1">Uncharacterized protein</fullName>
    </submittedName>
</protein>
<keyword evidence="2" id="KW-1185">Reference proteome</keyword>
<dbReference type="Proteomes" id="UP000233551">
    <property type="component" value="Unassembled WGS sequence"/>
</dbReference>
<gene>
    <name evidence="1" type="ORF">CRG98_034523</name>
</gene>
<accession>A0A2I0IM99</accession>
<organism evidence="1 2">
    <name type="scientific">Punica granatum</name>
    <name type="common">Pomegranate</name>
    <dbReference type="NCBI Taxonomy" id="22663"/>
    <lineage>
        <taxon>Eukaryota</taxon>
        <taxon>Viridiplantae</taxon>
        <taxon>Streptophyta</taxon>
        <taxon>Embryophyta</taxon>
        <taxon>Tracheophyta</taxon>
        <taxon>Spermatophyta</taxon>
        <taxon>Magnoliopsida</taxon>
        <taxon>eudicotyledons</taxon>
        <taxon>Gunneridae</taxon>
        <taxon>Pentapetalae</taxon>
        <taxon>rosids</taxon>
        <taxon>malvids</taxon>
        <taxon>Myrtales</taxon>
        <taxon>Lythraceae</taxon>
        <taxon>Punica</taxon>
    </lineage>
</organism>